<sequence length="164" mass="19297">GWLYRFKSQFQIGRLVRHGHSAEVDQIELPSDYATIAQQLSQFSSQDIYNADKSSLVFNKQLNSSNVWLAPNKALKGGKDEKTCITTFHIVNQADTDNRKLWVIGRAQTPKAFRQNRINIANLPVFYRFNKWAWMLSRLWYEFLYSLNDEMYIQYRHIALISDN</sequence>
<accession>A0A3N4JAE7</accession>
<evidence type="ECO:0000313" key="3">
    <source>
        <dbReference type="Proteomes" id="UP000276215"/>
    </source>
</evidence>
<proteinExistence type="predicted"/>
<dbReference type="EMBL" id="ML120428">
    <property type="protein sequence ID" value="RPA95185.1"/>
    <property type="molecule type" value="Genomic_DNA"/>
</dbReference>
<dbReference type="OrthoDB" id="125347at2759"/>
<gene>
    <name evidence="2" type="ORF">L873DRAFT_1617615</name>
</gene>
<feature type="domain" description="DDE-1" evidence="1">
    <location>
        <begin position="85"/>
        <end position="161"/>
    </location>
</feature>
<reference evidence="2 3" key="1">
    <citation type="journal article" date="2018" name="Nat. Ecol. Evol.">
        <title>Pezizomycetes genomes reveal the molecular basis of ectomycorrhizal truffle lifestyle.</title>
        <authorList>
            <person name="Murat C."/>
            <person name="Payen T."/>
            <person name="Noel B."/>
            <person name="Kuo A."/>
            <person name="Morin E."/>
            <person name="Chen J."/>
            <person name="Kohler A."/>
            <person name="Krizsan K."/>
            <person name="Balestrini R."/>
            <person name="Da Silva C."/>
            <person name="Montanini B."/>
            <person name="Hainaut M."/>
            <person name="Levati E."/>
            <person name="Barry K.W."/>
            <person name="Belfiori B."/>
            <person name="Cichocki N."/>
            <person name="Clum A."/>
            <person name="Dockter R.B."/>
            <person name="Fauchery L."/>
            <person name="Guy J."/>
            <person name="Iotti M."/>
            <person name="Le Tacon F."/>
            <person name="Lindquist E.A."/>
            <person name="Lipzen A."/>
            <person name="Malagnac F."/>
            <person name="Mello A."/>
            <person name="Molinier V."/>
            <person name="Miyauchi S."/>
            <person name="Poulain J."/>
            <person name="Riccioni C."/>
            <person name="Rubini A."/>
            <person name="Sitrit Y."/>
            <person name="Splivallo R."/>
            <person name="Traeger S."/>
            <person name="Wang M."/>
            <person name="Zifcakova L."/>
            <person name="Wipf D."/>
            <person name="Zambonelli A."/>
            <person name="Paolocci F."/>
            <person name="Nowrousian M."/>
            <person name="Ottonello S."/>
            <person name="Baldrian P."/>
            <person name="Spatafora J.W."/>
            <person name="Henrissat B."/>
            <person name="Nagy L.G."/>
            <person name="Aury J.M."/>
            <person name="Wincker P."/>
            <person name="Grigoriev I.V."/>
            <person name="Bonfante P."/>
            <person name="Martin F.M."/>
        </authorList>
    </citation>
    <scope>NUCLEOTIDE SEQUENCE [LARGE SCALE GENOMIC DNA]</scope>
    <source>
        <strain evidence="2 3">120613-1</strain>
    </source>
</reference>
<evidence type="ECO:0000259" key="1">
    <source>
        <dbReference type="Pfam" id="PF03184"/>
    </source>
</evidence>
<protein>
    <recommendedName>
        <fullName evidence="1">DDE-1 domain-containing protein</fullName>
    </recommendedName>
</protein>
<feature type="non-terminal residue" evidence="2">
    <location>
        <position position="164"/>
    </location>
</feature>
<dbReference type="InterPro" id="IPR004875">
    <property type="entry name" value="DDE_SF_endonuclease_dom"/>
</dbReference>
<dbReference type="Proteomes" id="UP000276215">
    <property type="component" value="Unassembled WGS sequence"/>
</dbReference>
<keyword evidence="3" id="KW-1185">Reference proteome</keyword>
<name>A0A3N4JAE7_9PEZI</name>
<dbReference type="AlphaFoldDB" id="A0A3N4JAE7"/>
<evidence type="ECO:0000313" key="2">
    <source>
        <dbReference type="EMBL" id="RPA95185.1"/>
    </source>
</evidence>
<dbReference type="Pfam" id="PF03184">
    <property type="entry name" value="DDE_1"/>
    <property type="match status" value="1"/>
</dbReference>
<organism evidence="2 3">
    <name type="scientific">Choiromyces venosus 120613-1</name>
    <dbReference type="NCBI Taxonomy" id="1336337"/>
    <lineage>
        <taxon>Eukaryota</taxon>
        <taxon>Fungi</taxon>
        <taxon>Dikarya</taxon>
        <taxon>Ascomycota</taxon>
        <taxon>Pezizomycotina</taxon>
        <taxon>Pezizomycetes</taxon>
        <taxon>Pezizales</taxon>
        <taxon>Tuberaceae</taxon>
        <taxon>Choiromyces</taxon>
    </lineage>
</organism>
<feature type="non-terminal residue" evidence="2">
    <location>
        <position position="1"/>
    </location>
</feature>
<dbReference type="STRING" id="1336337.A0A3N4JAE7"/>
<dbReference type="GO" id="GO:0003676">
    <property type="term" value="F:nucleic acid binding"/>
    <property type="evidence" value="ECO:0007669"/>
    <property type="project" value="InterPro"/>
</dbReference>